<organism evidence="1 2">
    <name type="scientific">Kibdelosporangium persicum</name>
    <dbReference type="NCBI Taxonomy" id="2698649"/>
    <lineage>
        <taxon>Bacteria</taxon>
        <taxon>Bacillati</taxon>
        <taxon>Actinomycetota</taxon>
        <taxon>Actinomycetes</taxon>
        <taxon>Pseudonocardiales</taxon>
        <taxon>Pseudonocardiaceae</taxon>
        <taxon>Kibdelosporangium</taxon>
    </lineage>
</organism>
<dbReference type="EMBL" id="JAAATY010000001">
    <property type="protein sequence ID" value="NRN63194.1"/>
    <property type="molecule type" value="Genomic_DNA"/>
</dbReference>
<dbReference type="SUPFAM" id="SSF52467">
    <property type="entry name" value="DHS-like NAD/FAD-binding domain"/>
    <property type="match status" value="1"/>
</dbReference>
<keyword evidence="2" id="KW-1185">Reference proteome</keyword>
<evidence type="ECO:0000313" key="2">
    <source>
        <dbReference type="Proteomes" id="UP000763557"/>
    </source>
</evidence>
<proteinExistence type="predicted"/>
<dbReference type="RefSeq" id="WP_173123691.1">
    <property type="nucleotide sequence ID" value="NZ_CBCSGW010000083.1"/>
</dbReference>
<dbReference type="Proteomes" id="UP000763557">
    <property type="component" value="Unassembled WGS sequence"/>
</dbReference>
<sequence length="297" mass="33633">MPFVGAGASLVGCAPAHRLPDSRGLAKELVAMMEGAYPQGTADELAKVAQVFEYTVFDRDALYKHLHRRFEIEQTSQRPSDVATMLAGLPNRQQNLFIITTNYDSFIERAFHAADRPICTVTQGLRASDGNDHHMLGLELILPDGRTTTMESRDFAVSEFPPGCTFLFKMHGSVHQSAQDGPDNVIITEDDYVDFIVNSGGSVSPYFPPPALTREYKTRRFLFLGYSLYDWNFRAFLRVLALRNALSGREKRRHWAVQLNPDPIEVDLWRHRNVNVHNGDLAQFCVRLRQAMELEMS</sequence>
<accession>A0ABX2EWE6</accession>
<evidence type="ECO:0000313" key="1">
    <source>
        <dbReference type="EMBL" id="NRN63194.1"/>
    </source>
</evidence>
<name>A0ABX2EWE6_9PSEU</name>
<gene>
    <name evidence="1" type="ORF">GC106_3950</name>
</gene>
<reference evidence="1 2" key="1">
    <citation type="submission" date="2020-01" db="EMBL/GenBank/DDBJ databases">
        <title>Kibdelosporangium persica a novel Actinomycetes from a hot desert in Iran.</title>
        <authorList>
            <person name="Safaei N."/>
            <person name="Zaburannyi N."/>
            <person name="Mueller R."/>
            <person name="Wink J."/>
        </authorList>
    </citation>
    <scope>NUCLEOTIDE SEQUENCE [LARGE SCALE GENOMIC DNA]</scope>
    <source>
        <strain evidence="1 2">4NS15</strain>
    </source>
</reference>
<evidence type="ECO:0008006" key="3">
    <source>
        <dbReference type="Google" id="ProtNLM"/>
    </source>
</evidence>
<dbReference type="Pfam" id="PF13289">
    <property type="entry name" value="SIR2_2"/>
    <property type="match status" value="1"/>
</dbReference>
<comment type="caution">
    <text evidence="1">The sequence shown here is derived from an EMBL/GenBank/DDBJ whole genome shotgun (WGS) entry which is preliminary data.</text>
</comment>
<dbReference type="InterPro" id="IPR029035">
    <property type="entry name" value="DHS-like_NAD/FAD-binding_dom"/>
</dbReference>
<protein>
    <recommendedName>
        <fullName evidence="3">SIR2-like domain-containing protein</fullName>
    </recommendedName>
</protein>